<protein>
    <submittedName>
        <fullName evidence="1">Retrovirus-related Pol polyprotein from transposon TNT 1-94</fullName>
    </submittedName>
</protein>
<dbReference type="InterPro" id="IPR013103">
    <property type="entry name" value="RVT_2"/>
</dbReference>
<accession>A0A151RMR0</accession>
<dbReference type="Gramene" id="C.cajan_48528.t">
    <property type="protein sequence ID" value="C.cajan_48528.t.cds1"/>
    <property type="gene ID" value="C.cajan_48528"/>
</dbReference>
<dbReference type="EMBL" id="KQ485838">
    <property type="protein sequence ID" value="KYP31599.1"/>
    <property type="molecule type" value="Genomic_DNA"/>
</dbReference>
<organism evidence="1 2">
    <name type="scientific">Cajanus cajan</name>
    <name type="common">Pigeon pea</name>
    <name type="synonym">Cajanus indicus</name>
    <dbReference type="NCBI Taxonomy" id="3821"/>
    <lineage>
        <taxon>Eukaryota</taxon>
        <taxon>Viridiplantae</taxon>
        <taxon>Streptophyta</taxon>
        <taxon>Embryophyta</taxon>
        <taxon>Tracheophyta</taxon>
        <taxon>Spermatophyta</taxon>
        <taxon>Magnoliopsida</taxon>
        <taxon>eudicotyledons</taxon>
        <taxon>Gunneridae</taxon>
        <taxon>Pentapetalae</taxon>
        <taxon>rosids</taxon>
        <taxon>fabids</taxon>
        <taxon>Fabales</taxon>
        <taxon>Fabaceae</taxon>
        <taxon>Papilionoideae</taxon>
        <taxon>50 kb inversion clade</taxon>
        <taxon>NPAAA clade</taxon>
        <taxon>indigoferoid/millettioid clade</taxon>
        <taxon>Phaseoleae</taxon>
        <taxon>Cajanus</taxon>
    </lineage>
</organism>
<name>A0A151QMS0_CAJCA</name>
<keyword evidence="2" id="KW-1185">Reference proteome</keyword>
<gene>
    <name evidence="1" type="ORF">KK1_047993</name>
</gene>
<dbReference type="Proteomes" id="UP000075243">
    <property type="component" value="Unassembled WGS sequence"/>
</dbReference>
<accession>A0A151QMS0</accession>
<feature type="non-terminal residue" evidence="1">
    <location>
        <position position="1"/>
    </location>
</feature>
<dbReference type="Gramene" id="C.cajan_34303.t">
    <property type="protein sequence ID" value="C.cajan_34303.t.cds1"/>
    <property type="gene ID" value="C.cajan_34303"/>
</dbReference>
<evidence type="ECO:0000313" key="2">
    <source>
        <dbReference type="Proteomes" id="UP000075243"/>
    </source>
</evidence>
<proteinExistence type="predicted"/>
<evidence type="ECO:0000313" key="1">
    <source>
        <dbReference type="EMBL" id="KYP31599.1"/>
    </source>
</evidence>
<sequence length="110" mass="12740">EEVLLRRSQRVCKSSIPDDYLVYIQEHEFDLNDVDDPTTFKETISSSHAFDWLNDMHDELASMPHNDVWDLVDLPIGCKLVGCKWVFKTKCSLDGKDERYKAKLVAKGYS</sequence>
<dbReference type="Pfam" id="PF07727">
    <property type="entry name" value="RVT_2"/>
    <property type="match status" value="1"/>
</dbReference>
<reference evidence="1" key="1">
    <citation type="journal article" date="2012" name="Nat. Biotechnol.">
        <title>Draft genome sequence of pigeonpea (Cajanus cajan), an orphan legume crop of resource-poor farmers.</title>
        <authorList>
            <person name="Varshney R.K."/>
            <person name="Chen W."/>
            <person name="Li Y."/>
            <person name="Bharti A.K."/>
            <person name="Saxena R.K."/>
            <person name="Schlueter J.A."/>
            <person name="Donoghue M.T."/>
            <person name="Azam S."/>
            <person name="Fan G."/>
            <person name="Whaley A.M."/>
            <person name="Farmer A.D."/>
            <person name="Sheridan J."/>
            <person name="Iwata A."/>
            <person name="Tuteja R."/>
            <person name="Penmetsa R.V."/>
            <person name="Wu W."/>
            <person name="Upadhyaya H.D."/>
            <person name="Yang S.P."/>
            <person name="Shah T."/>
            <person name="Saxena K.B."/>
            <person name="Michael T."/>
            <person name="McCombie W.R."/>
            <person name="Yang B."/>
            <person name="Zhang G."/>
            <person name="Yang H."/>
            <person name="Wang J."/>
            <person name="Spillane C."/>
            <person name="Cook D.R."/>
            <person name="May G.D."/>
            <person name="Xu X."/>
            <person name="Jackson S.A."/>
        </authorList>
    </citation>
    <scope>NUCLEOTIDE SEQUENCE [LARGE SCALE GENOMIC DNA]</scope>
</reference>
<dbReference type="AlphaFoldDB" id="A0A151QMS0"/>
<dbReference type="STRING" id="3821.A0A151QMS0"/>